<organism evidence="4 5">
    <name type="scientific">Podospora fimiseda</name>
    <dbReference type="NCBI Taxonomy" id="252190"/>
    <lineage>
        <taxon>Eukaryota</taxon>
        <taxon>Fungi</taxon>
        <taxon>Dikarya</taxon>
        <taxon>Ascomycota</taxon>
        <taxon>Pezizomycotina</taxon>
        <taxon>Sordariomycetes</taxon>
        <taxon>Sordariomycetidae</taxon>
        <taxon>Sordariales</taxon>
        <taxon>Podosporaceae</taxon>
        <taxon>Podospora</taxon>
    </lineage>
</organism>
<comment type="caution">
    <text evidence="4">The sequence shown here is derived from an EMBL/GenBank/DDBJ whole genome shotgun (WGS) entry which is preliminary data.</text>
</comment>
<reference evidence="4" key="2">
    <citation type="submission" date="2023-05" db="EMBL/GenBank/DDBJ databases">
        <authorList>
            <consortium name="Lawrence Berkeley National Laboratory"/>
            <person name="Steindorff A."/>
            <person name="Hensen N."/>
            <person name="Bonometti L."/>
            <person name="Westerberg I."/>
            <person name="Brannstrom I.O."/>
            <person name="Guillou S."/>
            <person name="Cros-Aarteil S."/>
            <person name="Calhoun S."/>
            <person name="Haridas S."/>
            <person name="Kuo A."/>
            <person name="Mondo S."/>
            <person name="Pangilinan J."/>
            <person name="Riley R."/>
            <person name="Labutti K."/>
            <person name="Andreopoulos B."/>
            <person name="Lipzen A."/>
            <person name="Chen C."/>
            <person name="Yanf M."/>
            <person name="Daum C."/>
            <person name="Ng V."/>
            <person name="Clum A."/>
            <person name="Ohm R."/>
            <person name="Martin F."/>
            <person name="Silar P."/>
            <person name="Natvig D."/>
            <person name="Lalanne C."/>
            <person name="Gautier V."/>
            <person name="Ament-Velasquez S.L."/>
            <person name="Kruys A."/>
            <person name="Hutchinson M.I."/>
            <person name="Powell A.J."/>
            <person name="Barry K."/>
            <person name="Miller A.N."/>
            <person name="Grigoriev I.V."/>
            <person name="Debuchy R."/>
            <person name="Gladieux P."/>
            <person name="Thoren M.H."/>
            <person name="Johannesson H."/>
        </authorList>
    </citation>
    <scope>NUCLEOTIDE SEQUENCE</scope>
    <source>
        <strain evidence="4">CBS 990.96</strain>
    </source>
</reference>
<feature type="transmembrane region" description="Helical" evidence="3">
    <location>
        <begin position="6"/>
        <end position="30"/>
    </location>
</feature>
<dbReference type="PANTHER" id="PTHR46830:SF2">
    <property type="entry name" value="ALPHA-1,4-N-ACETYLGLUCOSAMINYLTRANSFERASE"/>
    <property type="match status" value="1"/>
</dbReference>
<dbReference type="AlphaFoldDB" id="A0AAN7BZG9"/>
<dbReference type="PANTHER" id="PTHR46830">
    <property type="entry name" value="TRANSFERASE, PUTATIVE-RELATED"/>
    <property type="match status" value="1"/>
</dbReference>
<evidence type="ECO:0000256" key="3">
    <source>
        <dbReference type="SAM" id="Phobius"/>
    </source>
</evidence>
<dbReference type="SUPFAM" id="SSF53448">
    <property type="entry name" value="Nucleotide-diphospho-sugar transferases"/>
    <property type="match status" value="1"/>
</dbReference>
<evidence type="ECO:0000256" key="1">
    <source>
        <dbReference type="ARBA" id="ARBA00009003"/>
    </source>
</evidence>
<name>A0AAN7BZG9_9PEZI</name>
<proteinExistence type="inferred from homology"/>
<feature type="compositionally biased region" description="Pro residues" evidence="2">
    <location>
        <begin position="157"/>
        <end position="169"/>
    </location>
</feature>
<dbReference type="Proteomes" id="UP001301958">
    <property type="component" value="Unassembled WGS sequence"/>
</dbReference>
<evidence type="ECO:0000313" key="4">
    <source>
        <dbReference type="EMBL" id="KAK4232485.1"/>
    </source>
</evidence>
<sequence>MIVRNALRLCILCYMAFILYLFAPKLYYLFDRLRQTNPWSGQKWIEQIWIPTDAELRCLNGTAQLPNKTSSSSSSPIPNIVHFNFGLKNPLYDSKNPQFDFLNYLAIRSALISLSPDALYLHYTYLSSPPSADPYSSPKTNPWIRRLTRQGVTLVHHPPPSTPPPPQNPTSPKQHRQHLQYPHLSDTLRLNILLTLGGIYLDIDAFALRPFTSLLHNPHPTILGHEGGNRFGLCNAVIISRPNSSFLSRWLSSYSHADLSKEWNYHSVRLPKILADENPDEVCTLAPDAFFWPTWTWRHIEWMHSLLDRQKTKEWKDTIERNEGSLFKNQLAYHSWNQLAWDRYLSKLTPEIVRTKNTRFNLLMRRFLEDDI</sequence>
<evidence type="ECO:0000313" key="5">
    <source>
        <dbReference type="Proteomes" id="UP001301958"/>
    </source>
</evidence>
<dbReference type="GO" id="GO:1901135">
    <property type="term" value="P:carbohydrate derivative metabolic process"/>
    <property type="evidence" value="ECO:0007669"/>
    <property type="project" value="UniProtKB-ARBA"/>
</dbReference>
<dbReference type="InterPro" id="IPR029044">
    <property type="entry name" value="Nucleotide-diphossugar_trans"/>
</dbReference>
<keyword evidence="3" id="KW-0812">Transmembrane</keyword>
<dbReference type="InterPro" id="IPR007577">
    <property type="entry name" value="GlycoTrfase_DXD_sugar-bd_CS"/>
</dbReference>
<keyword evidence="3" id="KW-1133">Transmembrane helix</keyword>
<dbReference type="Pfam" id="PF04488">
    <property type="entry name" value="Gly_transf_sug"/>
    <property type="match status" value="1"/>
</dbReference>
<keyword evidence="5" id="KW-1185">Reference proteome</keyword>
<feature type="region of interest" description="Disordered" evidence="2">
    <location>
        <begin position="154"/>
        <end position="179"/>
    </location>
</feature>
<dbReference type="Gene3D" id="3.90.550.20">
    <property type="match status" value="1"/>
</dbReference>
<keyword evidence="3" id="KW-0472">Membrane</keyword>
<dbReference type="EMBL" id="MU865287">
    <property type="protein sequence ID" value="KAK4232485.1"/>
    <property type="molecule type" value="Genomic_DNA"/>
</dbReference>
<reference evidence="4" key="1">
    <citation type="journal article" date="2023" name="Mol. Phylogenet. Evol.">
        <title>Genome-scale phylogeny and comparative genomics of the fungal order Sordariales.</title>
        <authorList>
            <person name="Hensen N."/>
            <person name="Bonometti L."/>
            <person name="Westerberg I."/>
            <person name="Brannstrom I.O."/>
            <person name="Guillou S."/>
            <person name="Cros-Aarteil S."/>
            <person name="Calhoun S."/>
            <person name="Haridas S."/>
            <person name="Kuo A."/>
            <person name="Mondo S."/>
            <person name="Pangilinan J."/>
            <person name="Riley R."/>
            <person name="LaButti K."/>
            <person name="Andreopoulos B."/>
            <person name="Lipzen A."/>
            <person name="Chen C."/>
            <person name="Yan M."/>
            <person name="Daum C."/>
            <person name="Ng V."/>
            <person name="Clum A."/>
            <person name="Steindorff A."/>
            <person name="Ohm R.A."/>
            <person name="Martin F."/>
            <person name="Silar P."/>
            <person name="Natvig D.O."/>
            <person name="Lalanne C."/>
            <person name="Gautier V."/>
            <person name="Ament-Velasquez S.L."/>
            <person name="Kruys A."/>
            <person name="Hutchinson M.I."/>
            <person name="Powell A.J."/>
            <person name="Barry K."/>
            <person name="Miller A.N."/>
            <person name="Grigoriev I.V."/>
            <person name="Debuchy R."/>
            <person name="Gladieux P."/>
            <person name="Hiltunen Thoren M."/>
            <person name="Johannesson H."/>
        </authorList>
    </citation>
    <scope>NUCLEOTIDE SEQUENCE</scope>
    <source>
        <strain evidence="4">CBS 990.96</strain>
    </source>
</reference>
<gene>
    <name evidence="4" type="ORF">QBC38DRAFT_514071</name>
</gene>
<accession>A0AAN7BZG9</accession>
<evidence type="ECO:0000256" key="2">
    <source>
        <dbReference type="SAM" id="MobiDB-lite"/>
    </source>
</evidence>
<comment type="similarity">
    <text evidence="1">Belongs to the glycosyltransferase 32 family.</text>
</comment>
<protein>
    <recommendedName>
        <fullName evidence="6">Glycosyltransferase</fullName>
    </recommendedName>
</protein>
<evidence type="ECO:0008006" key="6">
    <source>
        <dbReference type="Google" id="ProtNLM"/>
    </source>
</evidence>